<proteinExistence type="predicted"/>
<dbReference type="Proteomes" id="UP000238823">
    <property type="component" value="Unassembled WGS sequence"/>
</dbReference>
<feature type="compositionally biased region" description="Basic and acidic residues" evidence="1">
    <location>
        <begin position="205"/>
        <end position="220"/>
    </location>
</feature>
<reference evidence="2 3" key="1">
    <citation type="submission" date="2018-03" db="EMBL/GenBank/DDBJ databases">
        <title>Draft Genome Sequences of the Obligatory Marine Myxobacteria Enhygromyxa salina SWB007.</title>
        <authorList>
            <person name="Poehlein A."/>
            <person name="Moghaddam J.A."/>
            <person name="Harms H."/>
            <person name="Alanjari M."/>
            <person name="Koenig G.M."/>
            <person name="Daniel R."/>
            <person name="Schaeberle T.F."/>
        </authorList>
    </citation>
    <scope>NUCLEOTIDE SEQUENCE [LARGE SCALE GENOMIC DNA]</scope>
    <source>
        <strain evidence="2 3">SWB007</strain>
    </source>
</reference>
<evidence type="ECO:0000313" key="3">
    <source>
        <dbReference type="Proteomes" id="UP000238823"/>
    </source>
</evidence>
<feature type="region of interest" description="Disordered" evidence="1">
    <location>
        <begin position="178"/>
        <end position="220"/>
    </location>
</feature>
<accession>A0A2S9YST9</accession>
<comment type="caution">
    <text evidence="2">The sequence shown here is derived from an EMBL/GenBank/DDBJ whole genome shotgun (WGS) entry which is preliminary data.</text>
</comment>
<gene>
    <name evidence="2" type="ORF">ENSA7_20740</name>
</gene>
<evidence type="ECO:0000256" key="1">
    <source>
        <dbReference type="SAM" id="MobiDB-lite"/>
    </source>
</evidence>
<organism evidence="2 3">
    <name type="scientific">Enhygromyxa salina</name>
    <dbReference type="NCBI Taxonomy" id="215803"/>
    <lineage>
        <taxon>Bacteria</taxon>
        <taxon>Pseudomonadati</taxon>
        <taxon>Myxococcota</taxon>
        <taxon>Polyangia</taxon>
        <taxon>Nannocystales</taxon>
        <taxon>Nannocystaceae</taxon>
        <taxon>Enhygromyxa</taxon>
    </lineage>
</organism>
<dbReference type="EMBL" id="PVNL01000044">
    <property type="protein sequence ID" value="PRQ08102.1"/>
    <property type="molecule type" value="Genomic_DNA"/>
</dbReference>
<dbReference type="AlphaFoldDB" id="A0A2S9YST9"/>
<sequence length="220" mass="23983">MGPSAARARHILHRGKRDRAPRIERLPIGQLIAHGQKIVVKPRNADGLRPGDVDSCPEKKLPWGSKSTLAKRSCLQASKNTWSGSSSTWPGSSSISRGRCIERDSCLDITALRRALSASDSPSRRAFVGGRERYSHSSRPAYLWMHRGACRMTAEATIEQRGPRVGGRVVSPGPVPIAPSATRQLPPAMPAKATGVEWQPSPIDGGHDMQDAQYSHERSR</sequence>
<protein>
    <submittedName>
        <fullName evidence="2">Uncharacterized protein</fullName>
    </submittedName>
</protein>
<evidence type="ECO:0000313" key="2">
    <source>
        <dbReference type="EMBL" id="PRQ08102.1"/>
    </source>
</evidence>
<name>A0A2S9YST9_9BACT</name>